<dbReference type="AlphaFoldDB" id="A0A1T4P4S0"/>
<evidence type="ECO:0000313" key="1">
    <source>
        <dbReference type="EMBL" id="SJZ86449.1"/>
    </source>
</evidence>
<dbReference type="Proteomes" id="UP000190367">
    <property type="component" value="Unassembled WGS sequence"/>
</dbReference>
<name>A0A1T4P4S0_9BACT</name>
<reference evidence="2" key="1">
    <citation type="submission" date="2017-02" db="EMBL/GenBank/DDBJ databases">
        <authorList>
            <person name="Varghese N."/>
            <person name="Submissions S."/>
        </authorList>
    </citation>
    <scope>NUCLEOTIDE SEQUENCE [LARGE SCALE GENOMIC DNA]</scope>
    <source>
        <strain evidence="2">DSM 22224</strain>
    </source>
</reference>
<gene>
    <name evidence="1" type="ORF">SAMN04488128_1011913</name>
</gene>
<keyword evidence="2" id="KW-1185">Reference proteome</keyword>
<protein>
    <submittedName>
        <fullName evidence="1">Uncharacterized protein</fullName>
    </submittedName>
</protein>
<evidence type="ECO:0000313" key="2">
    <source>
        <dbReference type="Proteomes" id="UP000190367"/>
    </source>
</evidence>
<sequence>MLPLPLYFLKQSESVASLPITKFEKASKVNAEGFELYNFYKPISKF</sequence>
<proteinExistence type="predicted"/>
<organism evidence="1 2">
    <name type="scientific">Chitinophaga eiseniae</name>
    <dbReference type="NCBI Taxonomy" id="634771"/>
    <lineage>
        <taxon>Bacteria</taxon>
        <taxon>Pseudomonadati</taxon>
        <taxon>Bacteroidota</taxon>
        <taxon>Chitinophagia</taxon>
        <taxon>Chitinophagales</taxon>
        <taxon>Chitinophagaceae</taxon>
        <taxon>Chitinophaga</taxon>
    </lineage>
</organism>
<accession>A0A1T4P4S0</accession>
<dbReference type="EMBL" id="FUWZ01000001">
    <property type="protein sequence ID" value="SJZ86449.1"/>
    <property type="molecule type" value="Genomic_DNA"/>
</dbReference>